<evidence type="ECO:0000256" key="5">
    <source>
        <dbReference type="SAM" id="Phobius"/>
    </source>
</evidence>
<keyword evidence="6" id="KW-0732">Signal</keyword>
<dbReference type="PANTHER" id="PTHR22718:SF25">
    <property type="entry name" value="G-PROTEIN COUPLED RECEPTORS FAMILY 1 PROFILE DOMAIN-CONTAINING PROTEIN"/>
    <property type="match status" value="1"/>
</dbReference>
<feature type="transmembrane region" description="Helical" evidence="5">
    <location>
        <begin position="75"/>
        <end position="97"/>
    </location>
</feature>
<dbReference type="PROSITE" id="PS50262">
    <property type="entry name" value="G_PROTEIN_RECEP_F1_2"/>
    <property type="match status" value="1"/>
</dbReference>
<dbReference type="Proteomes" id="UP000024404">
    <property type="component" value="Unassembled WGS sequence"/>
</dbReference>
<organism evidence="8 9">
    <name type="scientific">Onchocerca volvulus</name>
    <dbReference type="NCBI Taxonomy" id="6282"/>
    <lineage>
        <taxon>Eukaryota</taxon>
        <taxon>Metazoa</taxon>
        <taxon>Ecdysozoa</taxon>
        <taxon>Nematoda</taxon>
        <taxon>Chromadorea</taxon>
        <taxon>Rhabditida</taxon>
        <taxon>Spirurina</taxon>
        <taxon>Spiruromorpha</taxon>
        <taxon>Filarioidea</taxon>
        <taxon>Onchocercidae</taxon>
        <taxon>Onchocerca</taxon>
    </lineage>
</organism>
<accession>A0A8R1XPF7</accession>
<evidence type="ECO:0000256" key="1">
    <source>
        <dbReference type="ARBA" id="ARBA00004370"/>
    </source>
</evidence>
<feature type="transmembrane region" description="Helical" evidence="5">
    <location>
        <begin position="158"/>
        <end position="179"/>
    </location>
</feature>
<feature type="chain" id="PRO_5035892643" evidence="6">
    <location>
        <begin position="24"/>
        <end position="349"/>
    </location>
</feature>
<evidence type="ECO:0000313" key="8">
    <source>
        <dbReference type="EnsemblMetazoa" id="OVOC12534.1"/>
    </source>
</evidence>
<dbReference type="GO" id="GO:0016020">
    <property type="term" value="C:membrane"/>
    <property type="evidence" value="ECO:0007669"/>
    <property type="project" value="UniProtKB-SubCell"/>
</dbReference>
<feature type="transmembrane region" description="Helical" evidence="5">
    <location>
        <begin position="300"/>
        <end position="326"/>
    </location>
</feature>
<evidence type="ECO:0000256" key="2">
    <source>
        <dbReference type="ARBA" id="ARBA00022692"/>
    </source>
</evidence>
<feature type="transmembrane region" description="Helical" evidence="5">
    <location>
        <begin position="39"/>
        <end position="63"/>
    </location>
</feature>
<evidence type="ECO:0000313" key="9">
    <source>
        <dbReference type="Proteomes" id="UP000024404"/>
    </source>
</evidence>
<keyword evidence="4 5" id="KW-0472">Membrane</keyword>
<evidence type="ECO:0000256" key="6">
    <source>
        <dbReference type="SAM" id="SignalP"/>
    </source>
</evidence>
<evidence type="ECO:0000256" key="3">
    <source>
        <dbReference type="ARBA" id="ARBA00022989"/>
    </source>
</evidence>
<name>A0A8R1XPF7_ONCVO</name>
<feature type="transmembrane region" description="Helical" evidence="5">
    <location>
        <begin position="211"/>
        <end position="230"/>
    </location>
</feature>
<dbReference type="Gene3D" id="1.20.1070.10">
    <property type="entry name" value="Rhodopsin 7-helix transmembrane proteins"/>
    <property type="match status" value="1"/>
</dbReference>
<reference evidence="8" key="2">
    <citation type="submission" date="2022-06" db="UniProtKB">
        <authorList>
            <consortium name="EnsemblMetazoa"/>
        </authorList>
    </citation>
    <scope>IDENTIFICATION</scope>
</reference>
<feature type="signal peptide" evidence="6">
    <location>
        <begin position="1"/>
        <end position="23"/>
    </location>
</feature>
<dbReference type="AlphaFoldDB" id="A0A8R1XPF7"/>
<comment type="subcellular location">
    <subcellularLocation>
        <location evidence="1">Membrane</location>
    </subcellularLocation>
</comment>
<proteinExistence type="predicted"/>
<dbReference type="PANTHER" id="PTHR22718">
    <property type="entry name" value="SERPENTINE RECEPTOR, CLASS X"/>
    <property type="match status" value="1"/>
</dbReference>
<dbReference type="SUPFAM" id="SSF81321">
    <property type="entry name" value="Family A G protein-coupled receptor-like"/>
    <property type="match status" value="1"/>
</dbReference>
<protein>
    <submittedName>
        <fullName evidence="8">G_PROTEIN_RECEP_F1_2 domain-containing protein</fullName>
    </submittedName>
</protein>
<keyword evidence="2 5" id="KW-0812">Transmembrane</keyword>
<reference evidence="9" key="1">
    <citation type="submission" date="2013-10" db="EMBL/GenBank/DDBJ databases">
        <title>Genome sequencing of Onchocerca volvulus.</title>
        <authorList>
            <person name="Cotton J."/>
            <person name="Tsai J."/>
            <person name="Stanley E."/>
            <person name="Tracey A."/>
            <person name="Holroyd N."/>
            <person name="Lustigman S."/>
            <person name="Berriman M."/>
        </authorList>
    </citation>
    <scope>NUCLEOTIDE SEQUENCE</scope>
</reference>
<dbReference type="EnsemblMetazoa" id="OVOC12534.1">
    <property type="protein sequence ID" value="OVOC12534.1"/>
    <property type="gene ID" value="WBGene00249343"/>
</dbReference>
<feature type="transmembrane region" description="Helical" evidence="5">
    <location>
        <begin position="268"/>
        <end position="288"/>
    </location>
</feature>
<evidence type="ECO:0000259" key="7">
    <source>
        <dbReference type="PROSITE" id="PS50262"/>
    </source>
</evidence>
<evidence type="ECO:0000256" key="4">
    <source>
        <dbReference type="ARBA" id="ARBA00023136"/>
    </source>
</evidence>
<feature type="domain" description="G-protein coupled receptors family 1 profile" evidence="7">
    <location>
        <begin position="55"/>
        <end position="274"/>
    </location>
</feature>
<keyword evidence="9" id="KW-1185">Reference proteome</keyword>
<dbReference type="EMBL" id="CMVM020000509">
    <property type="status" value="NOT_ANNOTATED_CDS"/>
    <property type="molecule type" value="Genomic_DNA"/>
</dbReference>
<sequence length="349" mass="39977">MVCSYSITALFMVLLLNCNVGNTTDILDIRDEYNTVIKYAAIILFSLALLYNTVSNVLMAILFCCGRNSFYSHSFVLISSQLIICNFLNFIPQVIIVLFEMLKTEIDAYMSTWAHSIFATIDTFSFLATLHFTFFLAVNRLVVLSLPKFSVFFESAKFYFLIACVWLSVLVISLTEFHYCFKTFNVSNLQWSFNCTKTTVKSGAIFLKIRYIWTLALPIAMFSLYIPIFWNMRRKRNSVLDLRRTSGNIAGTKLKSTTNNGKYERSMLIQAAVVCGAMEIEIICFYFLPQFAAKLAGKEAGIPINIFINCYVIFNGAVLPTVNLIFFKRFRNEVKRTIIELSSRINNMK</sequence>
<feature type="transmembrane region" description="Helical" evidence="5">
    <location>
        <begin position="117"/>
        <end position="138"/>
    </location>
</feature>
<keyword evidence="3 5" id="KW-1133">Transmembrane helix</keyword>
<dbReference type="InterPro" id="IPR017452">
    <property type="entry name" value="GPCR_Rhodpsn_7TM"/>
</dbReference>